<protein>
    <recommendedName>
        <fullName evidence="7">VWFA domain-containing protein</fullName>
    </recommendedName>
</protein>
<dbReference type="SUPFAM" id="SSF53300">
    <property type="entry name" value="vWA-like"/>
    <property type="match status" value="1"/>
</dbReference>
<dbReference type="RefSeq" id="WP_068681242.1">
    <property type="nucleotide sequence ID" value="NZ_LYPA01000043.1"/>
</dbReference>
<evidence type="ECO:0000256" key="2">
    <source>
        <dbReference type="SAM" id="Phobius"/>
    </source>
</evidence>
<organism evidence="5 6">
    <name type="scientific">Paenibacillus oryzae</name>
    <dbReference type="NCBI Taxonomy" id="1844972"/>
    <lineage>
        <taxon>Bacteria</taxon>
        <taxon>Bacillati</taxon>
        <taxon>Bacillota</taxon>
        <taxon>Bacilli</taxon>
        <taxon>Bacillales</taxon>
        <taxon>Paenibacillaceae</taxon>
        <taxon>Paenibacillus</taxon>
    </lineage>
</organism>
<evidence type="ECO:0000256" key="1">
    <source>
        <dbReference type="SAM" id="MobiDB-lite"/>
    </source>
</evidence>
<gene>
    <name evidence="5" type="ORF">A7K91_16690</name>
</gene>
<evidence type="ECO:0000259" key="4">
    <source>
        <dbReference type="Pfam" id="PF13519"/>
    </source>
</evidence>
<dbReference type="CDD" id="cd00198">
    <property type="entry name" value="vWFA"/>
    <property type="match status" value="1"/>
</dbReference>
<accession>A0A1A5YN86</accession>
<reference evidence="5 6" key="1">
    <citation type="submission" date="2016-05" db="EMBL/GenBank/DDBJ databases">
        <title>Paenibacillus oryzae. sp. nov., isolated from the rice root.</title>
        <authorList>
            <person name="Zhang J."/>
            <person name="Zhang X."/>
        </authorList>
    </citation>
    <scope>NUCLEOTIDE SEQUENCE [LARGE SCALE GENOMIC DNA]</scope>
    <source>
        <strain evidence="5 6">1DrF-4</strain>
    </source>
</reference>
<dbReference type="Gene3D" id="3.40.50.410">
    <property type="entry name" value="von Willebrand factor, type A domain"/>
    <property type="match status" value="1"/>
</dbReference>
<feature type="domain" description="Aerotolerance regulator N-terminal" evidence="3">
    <location>
        <begin position="1"/>
        <end position="78"/>
    </location>
</feature>
<dbReference type="PANTHER" id="PTHR37464:SF1">
    <property type="entry name" value="BLL2463 PROTEIN"/>
    <property type="match status" value="1"/>
</dbReference>
<proteinExistence type="predicted"/>
<evidence type="ECO:0000313" key="6">
    <source>
        <dbReference type="Proteomes" id="UP000092024"/>
    </source>
</evidence>
<dbReference type="AlphaFoldDB" id="A0A1A5YN86"/>
<dbReference type="PANTHER" id="PTHR37464">
    <property type="entry name" value="BLL2463 PROTEIN"/>
    <property type="match status" value="1"/>
</dbReference>
<comment type="caution">
    <text evidence="5">The sequence shown here is derived from an EMBL/GenBank/DDBJ whole genome shotgun (WGS) entry which is preliminary data.</text>
</comment>
<name>A0A1A5YN86_9BACL</name>
<keyword evidence="2" id="KW-0812">Transmembrane</keyword>
<keyword evidence="6" id="KW-1185">Reference proteome</keyword>
<keyword evidence="2" id="KW-0472">Membrane</keyword>
<dbReference type="EMBL" id="LYPA01000043">
    <property type="protein sequence ID" value="OBR66870.1"/>
    <property type="molecule type" value="Genomic_DNA"/>
</dbReference>
<dbReference type="STRING" id="1844972.A7K91_16690"/>
<dbReference type="InterPro" id="IPR002035">
    <property type="entry name" value="VWF_A"/>
</dbReference>
<keyword evidence="2" id="KW-1133">Transmembrane helix</keyword>
<dbReference type="Pfam" id="PF13519">
    <property type="entry name" value="VWA_2"/>
    <property type="match status" value="1"/>
</dbReference>
<dbReference type="Pfam" id="PF07584">
    <property type="entry name" value="BatA"/>
    <property type="match status" value="1"/>
</dbReference>
<sequence length="666" mass="72502">MQFLSATSAWFALACLAIIGMYILKKQYQNTEVPSHLLWRRVLQEQEANSPWQRLRSRLLLFMQLMAALLIVLALMQPVLMRSVTHSGHAVILIDRSGSMGAKAAPGGTNGKETGVQGQSGSSDTKLSVALSAAEQWLDEQSHKRQVSIVVNGSQPEVLASRETDHQVLKEILRGISPVYGYSDNTAALSLADSIHQQGDDGVTIIFTDGIWHDFADSNSLPLQTQSVVSLIEGESGNVGILSFGMKEDLLRPGFNHAVVTVRNDGTTAQKLTVSLYAYGKDGEREAVAELEIAAEAEGWSSGEARGLPPADYYKAELKALDAWTGDNFAYAFPAVQTTPKVLLVTEGNLFLEKALLLSGIKPVKTLPATEPPSGAQAEEISWVLLDGALDKIESNAAWKKLLEDKPLWIIDRPGSDGGETAQPASMDVDIAQHEVTNYLSFQDTHISRLAKPAAEEVAWGRAVLAYGGVPAIYAGNYNGKPQLRFTFRLQDSDLPLRPEFPVLIMQAAGWMNGGQGQLGYAIAGQAVELSLHPESVKADWVAAEPWKTGFSTDDEALRQPMRLMELGAGIYEAPAIPGLYKLTEKDNSGLLLQERYLAVSASREELTPLEDGRLELKLAAREDGQEAPRQEEEPMAKLPLTAAIMGLLLILLVAEWEVYRRGHTG</sequence>
<feature type="region of interest" description="Disordered" evidence="1">
    <location>
        <begin position="103"/>
        <end position="123"/>
    </location>
</feature>
<feature type="transmembrane region" description="Helical" evidence="2">
    <location>
        <begin position="59"/>
        <end position="80"/>
    </location>
</feature>
<evidence type="ECO:0008006" key="7">
    <source>
        <dbReference type="Google" id="ProtNLM"/>
    </source>
</evidence>
<evidence type="ECO:0000259" key="3">
    <source>
        <dbReference type="Pfam" id="PF07584"/>
    </source>
</evidence>
<feature type="transmembrane region" description="Helical" evidence="2">
    <location>
        <begin position="6"/>
        <end position="24"/>
    </location>
</feature>
<feature type="domain" description="VWFA" evidence="4">
    <location>
        <begin position="91"/>
        <end position="210"/>
    </location>
</feature>
<dbReference type="InterPro" id="IPR024163">
    <property type="entry name" value="Aerotolerance_reg_N"/>
</dbReference>
<dbReference type="Proteomes" id="UP000092024">
    <property type="component" value="Unassembled WGS sequence"/>
</dbReference>
<evidence type="ECO:0000313" key="5">
    <source>
        <dbReference type="EMBL" id="OBR66870.1"/>
    </source>
</evidence>
<dbReference type="InterPro" id="IPR036465">
    <property type="entry name" value="vWFA_dom_sf"/>
</dbReference>